<organism evidence="9">
    <name type="scientific">uncultured microorganism</name>
    <dbReference type="NCBI Taxonomy" id="358574"/>
    <lineage>
        <taxon>unclassified sequences</taxon>
        <taxon>environmental samples</taxon>
    </lineage>
</organism>
<dbReference type="GO" id="GO:0005524">
    <property type="term" value="F:ATP binding"/>
    <property type="evidence" value="ECO:0007669"/>
    <property type="project" value="UniProtKB-KW"/>
</dbReference>
<keyword evidence="7" id="KW-0067">ATP-binding</keyword>
<dbReference type="EC" id="6.3.2.1" evidence="3"/>
<dbReference type="InterPro" id="IPR003721">
    <property type="entry name" value="Pantoate_ligase"/>
</dbReference>
<gene>
    <name evidence="9" type="ORF">LDC_03595</name>
</gene>
<dbReference type="GO" id="GO:0004592">
    <property type="term" value="F:pantoate-beta-alanine ligase activity"/>
    <property type="evidence" value="ECO:0007669"/>
    <property type="project" value="UniProtKB-EC"/>
</dbReference>
<keyword evidence="4 9" id="KW-0436">Ligase</keyword>
<name>F8UHA4_9ZZZZ</name>
<dbReference type="Pfam" id="PF02569">
    <property type="entry name" value="Pantoate_ligase"/>
    <property type="match status" value="1"/>
</dbReference>
<dbReference type="GO" id="GO:0015940">
    <property type="term" value="P:pantothenate biosynthetic process"/>
    <property type="evidence" value="ECO:0007669"/>
    <property type="project" value="UniProtKB-UniPathway"/>
</dbReference>
<evidence type="ECO:0000256" key="6">
    <source>
        <dbReference type="ARBA" id="ARBA00022741"/>
    </source>
</evidence>
<dbReference type="AlphaFoldDB" id="F8UHA4"/>
<evidence type="ECO:0000256" key="3">
    <source>
        <dbReference type="ARBA" id="ARBA00012219"/>
    </source>
</evidence>
<evidence type="ECO:0000256" key="7">
    <source>
        <dbReference type="ARBA" id="ARBA00022840"/>
    </source>
</evidence>
<sequence>MATVVAKLFHIVQPDTAYFGQKDAQQAVIIRRMARDLNLPLKIEVMPVIREKDGLAMSSRNAYLSRAEREDARVLSQSLDLAQELVKKRVRDSGTIVSVMKKLILRRKTAAVDYISVVDPDDLSPVRRIRPGSPALIALAVRIGRTRLIDNVIIEKTRKGNLFNDKSVLSGYKLNNCICLLFSTVSSM</sequence>
<evidence type="ECO:0000256" key="5">
    <source>
        <dbReference type="ARBA" id="ARBA00022655"/>
    </source>
</evidence>
<comment type="pathway">
    <text evidence="1">Cofactor biosynthesis; (R)-pantothenate biosynthesis; (R)-pantothenate from (R)-pantoate and beta-alanine: step 1/1.</text>
</comment>
<dbReference type="PANTHER" id="PTHR21299:SF1">
    <property type="entry name" value="PANTOATE--BETA-ALANINE LIGASE"/>
    <property type="match status" value="1"/>
</dbReference>
<keyword evidence="6" id="KW-0547">Nucleotide-binding</keyword>
<dbReference type="Gene3D" id="3.40.50.620">
    <property type="entry name" value="HUPs"/>
    <property type="match status" value="1"/>
</dbReference>
<dbReference type="InterPro" id="IPR042176">
    <property type="entry name" value="Pantoate_ligase_C"/>
</dbReference>
<evidence type="ECO:0000256" key="1">
    <source>
        <dbReference type="ARBA" id="ARBA00004990"/>
    </source>
</evidence>
<evidence type="ECO:0000256" key="8">
    <source>
        <dbReference type="ARBA" id="ARBA00048258"/>
    </source>
</evidence>
<dbReference type="InterPro" id="IPR014729">
    <property type="entry name" value="Rossmann-like_a/b/a_fold"/>
</dbReference>
<proteinExistence type="inferred from homology"/>
<comment type="similarity">
    <text evidence="2">Belongs to the pantothenate synthetase family.</text>
</comment>
<comment type="catalytic activity">
    <reaction evidence="8">
        <text>(R)-pantoate + beta-alanine + ATP = (R)-pantothenate + AMP + diphosphate + H(+)</text>
        <dbReference type="Rhea" id="RHEA:10912"/>
        <dbReference type="ChEBI" id="CHEBI:15378"/>
        <dbReference type="ChEBI" id="CHEBI:15980"/>
        <dbReference type="ChEBI" id="CHEBI:29032"/>
        <dbReference type="ChEBI" id="CHEBI:30616"/>
        <dbReference type="ChEBI" id="CHEBI:33019"/>
        <dbReference type="ChEBI" id="CHEBI:57966"/>
        <dbReference type="ChEBI" id="CHEBI:456215"/>
        <dbReference type="EC" id="6.3.2.1"/>
    </reaction>
</comment>
<evidence type="ECO:0000256" key="2">
    <source>
        <dbReference type="ARBA" id="ARBA00009256"/>
    </source>
</evidence>
<evidence type="ECO:0000256" key="4">
    <source>
        <dbReference type="ARBA" id="ARBA00022598"/>
    </source>
</evidence>
<keyword evidence="5" id="KW-0566">Pantothenate biosynthesis</keyword>
<evidence type="ECO:0000313" key="9">
    <source>
        <dbReference type="EMBL" id="AEI30411.1"/>
    </source>
</evidence>
<dbReference type="Gene3D" id="3.30.1300.10">
    <property type="entry name" value="Pantoate-beta-alanine ligase, C-terminal domain"/>
    <property type="match status" value="1"/>
</dbReference>
<dbReference type="EMBL" id="JF805108">
    <property type="protein sequence ID" value="AEI30411.1"/>
    <property type="molecule type" value="Genomic_DNA"/>
</dbReference>
<reference evidence="9" key="1">
    <citation type="submission" date="2011-04" db="EMBL/GenBank/DDBJ databases">
        <title>Taxonomic and functional metagenomic profiling of the microbial community in the anoxic sediment of a brackish shallow lake (Laguna de Carrizo Central Spain).</title>
        <authorList>
            <consortium name="CONSOLIDER consortium CSD2007-00005"/>
            <person name="Guazzaroni M.-E."/>
            <person name="Richter M."/>
            <person name="Garcia-Salamanca A."/>
            <person name="Yarza P."/>
            <person name="Ferrer M."/>
        </authorList>
    </citation>
    <scope>NUCLEOTIDE SEQUENCE</scope>
</reference>
<accession>F8UHA4</accession>
<dbReference type="SUPFAM" id="SSF52374">
    <property type="entry name" value="Nucleotidylyl transferase"/>
    <property type="match status" value="1"/>
</dbReference>
<dbReference type="UniPathway" id="UPA00028">
    <property type="reaction ID" value="UER00005"/>
</dbReference>
<protein>
    <recommendedName>
        <fullName evidence="3">pantoate--beta-alanine ligase (AMP-forming)</fullName>
        <ecNumber evidence="3">6.3.2.1</ecNumber>
    </recommendedName>
</protein>
<dbReference type="PANTHER" id="PTHR21299">
    <property type="entry name" value="CYTIDYLATE KINASE/PANTOATE-BETA-ALANINE LIGASE"/>
    <property type="match status" value="1"/>
</dbReference>